<reference evidence="1" key="1">
    <citation type="submission" date="2024-09" db="EMBL/GenBank/DDBJ databases">
        <title>Black Yeasts Isolated from many extreme environments.</title>
        <authorList>
            <person name="Coleine C."/>
            <person name="Stajich J.E."/>
            <person name="Selbmann L."/>
        </authorList>
    </citation>
    <scope>NUCLEOTIDE SEQUENCE</scope>
    <source>
        <strain evidence="1">CCFEE 5737</strain>
    </source>
</reference>
<proteinExistence type="predicted"/>
<dbReference type="EMBL" id="JAWDJW010005552">
    <property type="protein sequence ID" value="KAK3067322.1"/>
    <property type="molecule type" value="Genomic_DNA"/>
</dbReference>
<organism evidence="1 2">
    <name type="scientific">Coniosporium uncinatum</name>
    <dbReference type="NCBI Taxonomy" id="93489"/>
    <lineage>
        <taxon>Eukaryota</taxon>
        <taxon>Fungi</taxon>
        <taxon>Dikarya</taxon>
        <taxon>Ascomycota</taxon>
        <taxon>Pezizomycotina</taxon>
        <taxon>Dothideomycetes</taxon>
        <taxon>Dothideomycetes incertae sedis</taxon>
        <taxon>Coniosporium</taxon>
    </lineage>
</organism>
<comment type="caution">
    <text evidence="1">The sequence shown here is derived from an EMBL/GenBank/DDBJ whole genome shotgun (WGS) entry which is preliminary data.</text>
</comment>
<dbReference type="Proteomes" id="UP001186974">
    <property type="component" value="Unassembled WGS sequence"/>
</dbReference>
<evidence type="ECO:0000313" key="2">
    <source>
        <dbReference type="Proteomes" id="UP001186974"/>
    </source>
</evidence>
<gene>
    <name evidence="1" type="ORF">LTS18_001182</name>
</gene>
<accession>A0ACC3DFA2</accession>
<protein>
    <submittedName>
        <fullName evidence="1">Uncharacterized protein</fullName>
    </submittedName>
</protein>
<feature type="non-terminal residue" evidence="1">
    <location>
        <position position="298"/>
    </location>
</feature>
<sequence>MAILFAIAVARSNSYASALVCRVIMAFGASAEIAIGPAAISDMFFHHEKGKRMGFNTFLLVCAPFLGGVSGGSIQQNPALGWRWAMYISAILYGALFICQWFFVPETLYEKAPGVPPYKAPTTPLGHSLHKLGFRFPANPYNKTWGYHFSRCFTMFAYPAVLLPSIWFSISGMTEVANTAEFPLNFGPNSRYKFNTRQIGLCSLSGFVGAVLGETVAGPLCDLVAKRHLRKEGGEHGWRPEKLLVVIWTGVVTISAGLILYGLELNFPSMGDKSYIPALIGIAIFVLGQEIEITVLLT</sequence>
<name>A0ACC3DFA2_9PEZI</name>
<evidence type="ECO:0000313" key="1">
    <source>
        <dbReference type="EMBL" id="KAK3067322.1"/>
    </source>
</evidence>
<keyword evidence="2" id="KW-1185">Reference proteome</keyword>